<evidence type="ECO:0000313" key="2">
    <source>
        <dbReference type="Proteomes" id="UP000269352"/>
    </source>
</evidence>
<reference evidence="1 2" key="1">
    <citation type="journal article" date="2019" name="ISME J.">
        <title>Genome analyses of uncultured TG2/ZB3 bacteria in 'Margulisbacteria' specifically attached to ectosymbiotic spirochetes of protists in the termite gut.</title>
        <authorList>
            <person name="Utami Y.D."/>
            <person name="Kuwahara H."/>
            <person name="Igai K."/>
            <person name="Murakami T."/>
            <person name="Sugaya K."/>
            <person name="Morikawa T."/>
            <person name="Nagura Y."/>
            <person name="Yuki M."/>
            <person name="Deevong P."/>
            <person name="Inoue T."/>
            <person name="Kihara K."/>
            <person name="Lo N."/>
            <person name="Yamada A."/>
            <person name="Ohkuma M."/>
            <person name="Hongoh Y."/>
        </authorList>
    </citation>
    <scope>NUCLEOTIDE SEQUENCE [LARGE SCALE GENOMIC DNA]</scope>
    <source>
        <strain evidence="1">NkOx7-01</strain>
    </source>
</reference>
<dbReference type="EMBL" id="BGZN01000010">
    <property type="protein sequence ID" value="GBR73382.1"/>
    <property type="molecule type" value="Genomic_DNA"/>
</dbReference>
<protein>
    <submittedName>
        <fullName evidence="1">Uncharacterized protein</fullName>
    </submittedName>
</protein>
<dbReference type="AlphaFoldDB" id="A0A388TAR5"/>
<organism evidence="1 2">
    <name type="scientific">Termititenax aidoneus</name>
    <dbReference type="NCBI Taxonomy" id="2218524"/>
    <lineage>
        <taxon>Bacteria</taxon>
        <taxon>Bacillati</taxon>
        <taxon>Candidatus Margulisiibacteriota</taxon>
        <taxon>Candidatus Termititenacia</taxon>
        <taxon>Candidatus Termititenacales</taxon>
        <taxon>Candidatus Termititenacaceae</taxon>
        <taxon>Candidatus Termititenax</taxon>
    </lineage>
</organism>
<sequence length="120" mass="14230">MLKLTFSPQAYTLFFFFYGNAPYDRVMSLLYKLYDYAESGENPQLTDKMERTILSLHKALHELKVYLVEYMYKDDLATPTERQTLLAELDQKIQELQIRQSLAATLELLHSLLDFNHFLR</sequence>
<gene>
    <name evidence="1" type="ORF">NO1_0774</name>
</gene>
<accession>A0A388TAR5</accession>
<evidence type="ECO:0000313" key="1">
    <source>
        <dbReference type="EMBL" id="GBR73382.1"/>
    </source>
</evidence>
<keyword evidence="2" id="KW-1185">Reference proteome</keyword>
<dbReference type="Proteomes" id="UP000269352">
    <property type="component" value="Unassembled WGS sequence"/>
</dbReference>
<proteinExistence type="predicted"/>
<name>A0A388TAR5_TERA1</name>
<comment type="caution">
    <text evidence="1">The sequence shown here is derived from an EMBL/GenBank/DDBJ whole genome shotgun (WGS) entry which is preliminary data.</text>
</comment>